<dbReference type="AlphaFoldDB" id="A0A6G9XYC2"/>
<dbReference type="EMBL" id="CP046171">
    <property type="protein sequence ID" value="QIS05914.1"/>
    <property type="molecule type" value="Genomic_DNA"/>
</dbReference>
<evidence type="ECO:0000313" key="1">
    <source>
        <dbReference type="EMBL" id="QIS05914.1"/>
    </source>
</evidence>
<evidence type="ECO:0000313" key="2">
    <source>
        <dbReference type="Proteomes" id="UP000501705"/>
    </source>
</evidence>
<dbReference type="RefSeq" id="WP_167464968.1">
    <property type="nucleotide sequence ID" value="NZ_CP046171.1"/>
</dbReference>
<accession>A0A6G9XYC2</accession>
<proteinExistence type="predicted"/>
<gene>
    <name evidence="1" type="ORF">F5X71_29625</name>
</gene>
<dbReference type="Proteomes" id="UP000501705">
    <property type="component" value="Chromosome"/>
</dbReference>
<organism evidence="1 2">
    <name type="scientific">Nocardia brasiliensis</name>
    <dbReference type="NCBI Taxonomy" id="37326"/>
    <lineage>
        <taxon>Bacteria</taxon>
        <taxon>Bacillati</taxon>
        <taxon>Actinomycetota</taxon>
        <taxon>Actinomycetes</taxon>
        <taxon>Mycobacteriales</taxon>
        <taxon>Nocardiaceae</taxon>
        <taxon>Nocardia</taxon>
    </lineage>
</organism>
<name>A0A6G9XYC2_NOCBR</name>
<protein>
    <submittedName>
        <fullName evidence="1">Uncharacterized protein</fullName>
    </submittedName>
</protein>
<sequence length="79" mass="8370">MNNSDSHSDVTAARGGGVSLAKPPGYQLDALRHAMAQAEAAGHYAQADQFNARYGRLALDISFDEFVAHLARTGRALLG</sequence>
<reference evidence="1 2" key="1">
    <citation type="journal article" date="2019" name="ACS Chem. Biol.">
        <title>Identification and Mobilization of a Cryptic Antibiotic Biosynthesis Gene Locus from a Human-Pathogenic Nocardia Isolate.</title>
        <authorList>
            <person name="Herisse M."/>
            <person name="Ishida K."/>
            <person name="Porter J.L."/>
            <person name="Howden B."/>
            <person name="Hertweck C."/>
            <person name="Stinear T.P."/>
            <person name="Pidot S.J."/>
        </authorList>
    </citation>
    <scope>NUCLEOTIDE SEQUENCE [LARGE SCALE GENOMIC DNA]</scope>
    <source>
        <strain evidence="1 2">AUSMDU00024985</strain>
    </source>
</reference>